<dbReference type="EMBL" id="CM039173">
    <property type="protein sequence ID" value="KAH9768395.1"/>
    <property type="molecule type" value="Genomic_DNA"/>
</dbReference>
<proteinExistence type="predicted"/>
<sequence length="1637" mass="181695">MGNNSNNNVEIPKWLQGLPLAPVFYPTDTEFADPIAYISRIEKEASAFGICKIVPPLPKPSKKYVFGNLNKSLSKCSELGSDVNLPDAGTVATVGCCERGNEGEARAVFTTRHQELGQSVKRIKGVDNKDNLQLGAQKQVWQSGEVYTLEQFESKSKAFARSLLSVIKEVSPLVIEALFWKAASEKPVYVEYANDVPGSGFGEPEGQFRYFHRRRRKVTSWKSYRNRGKADEKNIELESARNCHNDQITHSCDKNDLETPTSSTPSSTLPFDENSRSSRRKSVTGSNDVEGTAGWKLSNSPWNLQVISRSPGSLTRFMPDDIPGVTSPMVYIGMLFSWFAWHVEDHELHSMNFLHTGAPKTWYAIPGDYAFTFEEVIRNEAYGGDIDRLGYPLIDGPHLVGITILDLFPVLPAALSLLGEKTTLISPEVIAASGIPCCRLVQNPGEFVVTFPRAYHAGFSHGFNCGEAANFGTPQWLMVAKEAAVRRAAMNYLPMLSHQQLLYLLTMSFISRVPRSLLPGARSSRLRDRQKEERELLVKKAFVEDILKENNILSVLLGRQSTFNAVLWNADLLPCQSKESQMPSANETVSTTPGETVPNNPYEKHNDHNNLLDEMNVYMEALNDPYMGDDDISRDFHIDSGALACVACGILGFPFMSVVQLSERASIELLADLVKEGPGVSELKNTHHHTNLDGSVKSSVSDDLCLVPDISLLQKDLSVPSITKSSRIWNTSNKYLRPRIFCLEHAAQIEEILQSKGGAEILVICHSDYQKIKAHAAAVAEEIGSPFNYIDVPLDAASEEDLHLIDLAIDDGELDECREDWTSKLGINLRHCVKVRKNSPSMRVQHALSLGDLFSEKSLSSDFSKIKWQFRRSRSKIKLYCRAHSKPCQNIEIKKDEVTGGKLDGATVKKEEKLIQYSRRKFKQKPDLSTGACGDQVHPRELLPEVSAATCDHLDGHNRSDFEINPDGTGNSGSISAGSIHSPIGMSEGLHDIPVREATSNLSLNYSPSRVADSLATATLVVDSIVQNDTESMKELNIEGDIFHMATCKSAEMQQNSGTDVTSEKTEISHHTVASNEGSIIMRSDQITESMTIKNEKCNLASEGHCRKVADKDVLMIEVSGLANSAIFRVASSPLRSLDAQIEDLAPDNSCMISEACDHMISDNEVRQNVQSTNGGNDVEPISCDHKLIDEPPASTGESCEDMREISTAESLQDNLQHERNIGNGSNEELVSSSVTMMIQPTSAPMEISEVPSKQCAAADLLNVGTKQKLISSSVSRMEVDQPSPLKVGGCSEVPIEICTKEDSGADMTLDPRTQLQNHTTAEAIMDELVCNSSAQLEENERIPASVAACSEESNGIFAEEKMDFDMTIGTQTKNATSEEPKPTSLIPIDQPIPAVIRKYSRTRRESYSAEKFCNGNEAYSSKDNKERECNESNLEDPSFSAGKGRKRNRELERLTENKFNGSGFIRSPCEGLRPRAGKDAANTSEVDIRKIAEKRATKTMRNRESVPAPCQDKKKILKGHHRCDLDGCRMSFETKRELSLHKRNRCPHEGCGKRFSSHKYAIIHQRVHDDERPLKCPWKGCSMSFKWAWARTEHIRVHTGERPYKCKFEGCGLSFRFVSDISRHRRKTGHYENLSA</sequence>
<organism evidence="1 2">
    <name type="scientific">Citrus sinensis</name>
    <name type="common">Sweet orange</name>
    <name type="synonym">Citrus aurantium var. sinensis</name>
    <dbReference type="NCBI Taxonomy" id="2711"/>
    <lineage>
        <taxon>Eukaryota</taxon>
        <taxon>Viridiplantae</taxon>
        <taxon>Streptophyta</taxon>
        <taxon>Embryophyta</taxon>
        <taxon>Tracheophyta</taxon>
        <taxon>Spermatophyta</taxon>
        <taxon>Magnoliopsida</taxon>
        <taxon>eudicotyledons</taxon>
        <taxon>Gunneridae</taxon>
        <taxon>Pentapetalae</taxon>
        <taxon>rosids</taxon>
        <taxon>malvids</taxon>
        <taxon>Sapindales</taxon>
        <taxon>Rutaceae</taxon>
        <taxon>Aurantioideae</taxon>
        <taxon>Citrus</taxon>
    </lineage>
</organism>
<gene>
    <name evidence="1" type="ORF">KPL71_011592</name>
</gene>
<accession>A0ACB8L5A6</accession>
<keyword evidence="2" id="KW-1185">Reference proteome</keyword>
<comment type="caution">
    <text evidence="1">The sequence shown here is derived from an EMBL/GenBank/DDBJ whole genome shotgun (WGS) entry which is preliminary data.</text>
</comment>
<evidence type="ECO:0000313" key="1">
    <source>
        <dbReference type="EMBL" id="KAH9768395.1"/>
    </source>
</evidence>
<evidence type="ECO:0000313" key="2">
    <source>
        <dbReference type="Proteomes" id="UP000829398"/>
    </source>
</evidence>
<dbReference type="Proteomes" id="UP000829398">
    <property type="component" value="Chromosome 4"/>
</dbReference>
<protein>
    <submittedName>
        <fullName evidence="1">Lysine-specific demethylase ELF6</fullName>
    </submittedName>
</protein>
<reference evidence="2" key="1">
    <citation type="journal article" date="2023" name="Hortic. Res.">
        <title>A chromosome-level phased genome enabling allele-level studies in sweet orange: a case study on citrus Huanglongbing tolerance.</title>
        <authorList>
            <person name="Wu B."/>
            <person name="Yu Q."/>
            <person name="Deng Z."/>
            <person name="Duan Y."/>
            <person name="Luo F."/>
            <person name="Gmitter F. Jr."/>
        </authorList>
    </citation>
    <scope>NUCLEOTIDE SEQUENCE [LARGE SCALE GENOMIC DNA]</scope>
    <source>
        <strain evidence="2">cv. Valencia</strain>
    </source>
</reference>
<name>A0ACB8L5A6_CITSI</name>